<evidence type="ECO:0000256" key="5">
    <source>
        <dbReference type="ARBA" id="ARBA00023136"/>
    </source>
</evidence>
<dbReference type="RefSeq" id="WP_009650809.1">
    <property type="nucleotide sequence ID" value="NC_009715.2"/>
</dbReference>
<dbReference type="KEGG" id="ccv:CCV52592_1664"/>
<dbReference type="GO" id="GO:0015920">
    <property type="term" value="P:lipopolysaccharide transport"/>
    <property type="evidence" value="ECO:0007669"/>
    <property type="project" value="TreeGrafter"/>
</dbReference>
<feature type="transmembrane region" description="Helical" evidence="6">
    <location>
        <begin position="98"/>
        <end position="116"/>
    </location>
</feature>
<dbReference type="Proteomes" id="UP000006380">
    <property type="component" value="Chromosome"/>
</dbReference>
<dbReference type="STRING" id="360105.CCV52592_1664"/>
<accession>A7H087</accession>
<dbReference type="GO" id="GO:0043190">
    <property type="term" value="C:ATP-binding cassette (ABC) transporter complex"/>
    <property type="evidence" value="ECO:0007669"/>
    <property type="project" value="TreeGrafter"/>
</dbReference>
<feature type="transmembrane region" description="Helical" evidence="6">
    <location>
        <begin position="335"/>
        <end position="352"/>
    </location>
</feature>
<evidence type="ECO:0000256" key="1">
    <source>
        <dbReference type="ARBA" id="ARBA00004651"/>
    </source>
</evidence>
<evidence type="ECO:0000313" key="7">
    <source>
        <dbReference type="EMBL" id="EAU01011.1"/>
    </source>
</evidence>
<evidence type="ECO:0000256" key="4">
    <source>
        <dbReference type="ARBA" id="ARBA00022989"/>
    </source>
</evidence>
<evidence type="ECO:0000256" key="3">
    <source>
        <dbReference type="ARBA" id="ARBA00022692"/>
    </source>
</evidence>
<feature type="transmembrane region" description="Helical" evidence="6">
    <location>
        <begin position="12"/>
        <end position="32"/>
    </location>
</feature>
<keyword evidence="4 6" id="KW-1133">Transmembrane helix</keyword>
<dbReference type="PANTHER" id="PTHR33529:SF6">
    <property type="entry name" value="YJGP_YJGQ FAMILY PERMEASE"/>
    <property type="match status" value="1"/>
</dbReference>
<name>A7H087_CAMC5</name>
<dbReference type="InterPro" id="IPR005495">
    <property type="entry name" value="LptG/LptF_permease"/>
</dbReference>
<sequence length="356" mass="40030">MKLNLYARYVGWVYLKSFLIVFFALELFYVGIDLLTNLKDLPNSANLQLLYVGLTLLSAVSYVMPISLVFALIISHINMVRSNELVSFYALGVSKNGLILPPFFIALAVTFLYVGLNCTPFAYAYDYQKSIAKNTSFSKSTTDSFLKFEGKFIYIKELSASQKNAKDVRIFDINGTDLLSTTFADGAKFKNNHWQLQDVNQTLLPKDLRLGQKGLSVQNFDELDALSGFKPKSIESANAADGARFSIPDTLDFIFTFKNEGVELDSVKSAFYSLAIAPFFAPFLILVLYYHLPMTGRFFNLAFASFIFVVITLVIWGVLFVLTRFAQSSVILPEFGIVLPVILLFAYGIYLLKTHR</sequence>
<protein>
    <submittedName>
        <fullName evidence="7">Lipooligosaccharide transport system, permease component (LptG family)</fullName>
    </submittedName>
</protein>
<reference evidence="7" key="1">
    <citation type="submission" date="2016-07" db="EMBL/GenBank/DDBJ databases">
        <title>Comparative genomics of the Campylobacter concisus group.</title>
        <authorList>
            <person name="Miller W.G."/>
            <person name="Yee E."/>
            <person name="Chapman M.H."/>
            <person name="Huynh S."/>
            <person name="Bono J.L."/>
            <person name="On S.L.W."/>
            <person name="StLeger J."/>
            <person name="Foster G."/>
            <person name="Parker C.T."/>
        </authorList>
    </citation>
    <scope>NUCLEOTIDE SEQUENCE</scope>
    <source>
        <strain evidence="7">525.92</strain>
    </source>
</reference>
<keyword evidence="2" id="KW-1003">Cell membrane</keyword>
<feature type="transmembrane region" description="Helical" evidence="6">
    <location>
        <begin position="301"/>
        <end position="323"/>
    </location>
</feature>
<dbReference type="EMBL" id="CP000767">
    <property type="protein sequence ID" value="EAU01011.1"/>
    <property type="molecule type" value="Genomic_DNA"/>
</dbReference>
<dbReference type="Pfam" id="PF03739">
    <property type="entry name" value="LptF_LptG"/>
    <property type="match status" value="1"/>
</dbReference>
<evidence type="ECO:0000256" key="2">
    <source>
        <dbReference type="ARBA" id="ARBA00022475"/>
    </source>
</evidence>
<dbReference type="AlphaFoldDB" id="A7H087"/>
<gene>
    <name evidence="7" type="ORF">CCV52592_1664</name>
</gene>
<dbReference type="HOGENOM" id="CLU_065978_0_0_7"/>
<dbReference type="OrthoDB" id="5372305at2"/>
<dbReference type="PANTHER" id="PTHR33529">
    <property type="entry name" value="SLR0882 PROTEIN-RELATED"/>
    <property type="match status" value="1"/>
</dbReference>
<evidence type="ECO:0000256" key="6">
    <source>
        <dbReference type="SAM" id="Phobius"/>
    </source>
</evidence>
<keyword evidence="3 6" id="KW-0812">Transmembrane</keyword>
<organism evidence="7 8">
    <name type="scientific">Campylobacter curvus (strain 525.92)</name>
    <dbReference type="NCBI Taxonomy" id="360105"/>
    <lineage>
        <taxon>Bacteria</taxon>
        <taxon>Pseudomonadati</taxon>
        <taxon>Campylobacterota</taxon>
        <taxon>Epsilonproteobacteria</taxon>
        <taxon>Campylobacterales</taxon>
        <taxon>Campylobacteraceae</taxon>
        <taxon>Campylobacter</taxon>
    </lineage>
</organism>
<feature type="transmembrane region" description="Helical" evidence="6">
    <location>
        <begin position="52"/>
        <end position="77"/>
    </location>
</feature>
<keyword evidence="5 6" id="KW-0472">Membrane</keyword>
<keyword evidence="8" id="KW-1185">Reference proteome</keyword>
<evidence type="ECO:0000313" key="8">
    <source>
        <dbReference type="Proteomes" id="UP000006380"/>
    </source>
</evidence>
<feature type="transmembrane region" description="Helical" evidence="6">
    <location>
        <begin position="270"/>
        <end position="289"/>
    </location>
</feature>
<proteinExistence type="predicted"/>
<comment type="subcellular location">
    <subcellularLocation>
        <location evidence="1">Cell membrane</location>
        <topology evidence="1">Multi-pass membrane protein</topology>
    </subcellularLocation>
</comment>